<comment type="caution">
    <text evidence="1">The sequence shown here is derived from an EMBL/GenBank/DDBJ whole genome shotgun (WGS) entry which is preliminary data.</text>
</comment>
<organism evidence="1 2">
    <name type="scientific">Ixodes persulcatus</name>
    <name type="common">Taiga tick</name>
    <dbReference type="NCBI Taxonomy" id="34615"/>
    <lineage>
        <taxon>Eukaryota</taxon>
        <taxon>Metazoa</taxon>
        <taxon>Ecdysozoa</taxon>
        <taxon>Arthropoda</taxon>
        <taxon>Chelicerata</taxon>
        <taxon>Arachnida</taxon>
        <taxon>Acari</taxon>
        <taxon>Parasitiformes</taxon>
        <taxon>Ixodida</taxon>
        <taxon>Ixodoidea</taxon>
        <taxon>Ixodidae</taxon>
        <taxon>Ixodinae</taxon>
        <taxon>Ixodes</taxon>
    </lineage>
</organism>
<proteinExistence type="predicted"/>
<name>A0AC60QN99_IXOPE</name>
<reference evidence="1 2" key="1">
    <citation type="journal article" date="2020" name="Cell">
        <title>Large-Scale Comparative Analyses of Tick Genomes Elucidate Their Genetic Diversity and Vector Capacities.</title>
        <authorList>
            <consortium name="Tick Genome and Microbiome Consortium (TIGMIC)"/>
            <person name="Jia N."/>
            <person name="Wang J."/>
            <person name="Shi W."/>
            <person name="Du L."/>
            <person name="Sun Y."/>
            <person name="Zhan W."/>
            <person name="Jiang J.F."/>
            <person name="Wang Q."/>
            <person name="Zhang B."/>
            <person name="Ji P."/>
            <person name="Bell-Sakyi L."/>
            <person name="Cui X.M."/>
            <person name="Yuan T.T."/>
            <person name="Jiang B.G."/>
            <person name="Yang W.F."/>
            <person name="Lam T.T."/>
            <person name="Chang Q.C."/>
            <person name="Ding S.J."/>
            <person name="Wang X.J."/>
            <person name="Zhu J.G."/>
            <person name="Ruan X.D."/>
            <person name="Zhao L."/>
            <person name="Wei J.T."/>
            <person name="Ye R.Z."/>
            <person name="Que T.C."/>
            <person name="Du C.H."/>
            <person name="Zhou Y.H."/>
            <person name="Cheng J.X."/>
            <person name="Dai P.F."/>
            <person name="Guo W.B."/>
            <person name="Han X.H."/>
            <person name="Huang E.J."/>
            <person name="Li L.F."/>
            <person name="Wei W."/>
            <person name="Gao Y.C."/>
            <person name="Liu J.Z."/>
            <person name="Shao H.Z."/>
            <person name="Wang X."/>
            <person name="Wang C.C."/>
            <person name="Yang T.C."/>
            <person name="Huo Q.B."/>
            <person name="Li W."/>
            <person name="Chen H.Y."/>
            <person name="Chen S.E."/>
            <person name="Zhou L.G."/>
            <person name="Ni X.B."/>
            <person name="Tian J.H."/>
            <person name="Sheng Y."/>
            <person name="Liu T."/>
            <person name="Pan Y.S."/>
            <person name="Xia L.Y."/>
            <person name="Li J."/>
            <person name="Zhao F."/>
            <person name="Cao W.C."/>
        </authorList>
    </citation>
    <scope>NUCLEOTIDE SEQUENCE [LARGE SCALE GENOMIC DNA]</scope>
    <source>
        <strain evidence="1">Iper-2018</strain>
    </source>
</reference>
<keyword evidence="2" id="KW-1185">Reference proteome</keyword>
<accession>A0AC60QN99</accession>
<evidence type="ECO:0000313" key="1">
    <source>
        <dbReference type="EMBL" id="KAG0437429.1"/>
    </source>
</evidence>
<gene>
    <name evidence="1" type="ORF">HPB47_017452</name>
</gene>
<dbReference type="Proteomes" id="UP000805193">
    <property type="component" value="Unassembled WGS sequence"/>
</dbReference>
<sequence>MMTQLDYTPARSLNPSGDGLEHPQLRRGEAQVKVVDAEGKIVPVNSRGELCTRGPHVFKGYLNDDAKTKEAIRDGWYHTGCGSRVVQCLVQCGDAHRNAYGARDPDILDVSARHLAATTSPPVIFLPVAAELTENHKEQERTKRGPPTEAMATKRSSAAESVGAKTGGTAVNCNPALKDDASAAATTRATEQNTPNEATAPRPGFDFKEDMDTDATDVERQIEDLEAVTGEL</sequence>
<dbReference type="EMBL" id="JABSTQ010006369">
    <property type="protein sequence ID" value="KAG0437429.1"/>
    <property type="molecule type" value="Genomic_DNA"/>
</dbReference>
<evidence type="ECO:0000313" key="2">
    <source>
        <dbReference type="Proteomes" id="UP000805193"/>
    </source>
</evidence>
<protein>
    <submittedName>
        <fullName evidence="1">Uncharacterized protein</fullName>
    </submittedName>
</protein>